<dbReference type="InterPro" id="IPR005120">
    <property type="entry name" value="UPF3_dom"/>
</dbReference>
<proteinExistence type="inferred from homology"/>
<dbReference type="Gene3D" id="3.30.70.330">
    <property type="match status" value="1"/>
</dbReference>
<dbReference type="InterPro" id="IPR039722">
    <property type="entry name" value="Upf3"/>
</dbReference>
<gene>
    <name evidence="7" type="ORF">ONB1V03_LOCUS8905</name>
</gene>
<evidence type="ECO:0000256" key="4">
    <source>
        <dbReference type="ARBA" id="ARBA00023242"/>
    </source>
</evidence>
<feature type="compositionally biased region" description="Basic and acidic residues" evidence="5">
    <location>
        <begin position="411"/>
        <end position="434"/>
    </location>
</feature>
<organism evidence="7">
    <name type="scientific">Oppiella nova</name>
    <dbReference type="NCBI Taxonomy" id="334625"/>
    <lineage>
        <taxon>Eukaryota</taxon>
        <taxon>Metazoa</taxon>
        <taxon>Ecdysozoa</taxon>
        <taxon>Arthropoda</taxon>
        <taxon>Chelicerata</taxon>
        <taxon>Arachnida</taxon>
        <taxon>Acari</taxon>
        <taxon>Acariformes</taxon>
        <taxon>Sarcoptiformes</taxon>
        <taxon>Oribatida</taxon>
        <taxon>Brachypylina</taxon>
        <taxon>Oppioidea</taxon>
        <taxon>Oppiidae</taxon>
        <taxon>Oppiella</taxon>
    </lineage>
</organism>
<accession>A0A7R9QPW6</accession>
<feature type="domain" description="UPF3" evidence="6">
    <location>
        <begin position="87"/>
        <end position="260"/>
    </location>
</feature>
<dbReference type="GO" id="GO:0005737">
    <property type="term" value="C:cytoplasm"/>
    <property type="evidence" value="ECO:0007669"/>
    <property type="project" value="TreeGrafter"/>
</dbReference>
<evidence type="ECO:0000256" key="5">
    <source>
        <dbReference type="SAM" id="MobiDB-lite"/>
    </source>
</evidence>
<feature type="region of interest" description="Disordered" evidence="5">
    <location>
        <begin position="1"/>
        <end position="90"/>
    </location>
</feature>
<reference evidence="7" key="1">
    <citation type="submission" date="2020-11" db="EMBL/GenBank/DDBJ databases">
        <authorList>
            <person name="Tran Van P."/>
        </authorList>
    </citation>
    <scope>NUCLEOTIDE SEQUENCE</scope>
</reference>
<dbReference type="PANTHER" id="PTHR13112">
    <property type="entry name" value="UPF3 REGULATOR OF NONSENSE TRANSCRIPTS-LIKE PROTEIN"/>
    <property type="match status" value="1"/>
</dbReference>
<feature type="compositionally biased region" description="Low complexity" evidence="5">
    <location>
        <begin position="54"/>
        <end position="75"/>
    </location>
</feature>
<dbReference type="Pfam" id="PF03467">
    <property type="entry name" value="Smg4_UPF3"/>
    <property type="match status" value="1"/>
</dbReference>
<dbReference type="GO" id="GO:0005730">
    <property type="term" value="C:nucleolus"/>
    <property type="evidence" value="ECO:0007669"/>
    <property type="project" value="TreeGrafter"/>
</dbReference>
<dbReference type="FunFam" id="3.30.70.330:FF:000717">
    <property type="entry name" value="regulator of nonsense transcripts 3B"/>
    <property type="match status" value="1"/>
</dbReference>
<keyword evidence="3" id="KW-0866">Nonsense-mediated mRNA decay</keyword>
<name>A0A7R9QPW6_9ACAR</name>
<evidence type="ECO:0000256" key="2">
    <source>
        <dbReference type="ARBA" id="ARBA00005991"/>
    </source>
</evidence>
<dbReference type="OrthoDB" id="18087at2759"/>
<feature type="compositionally biased region" description="Basic and acidic residues" evidence="5">
    <location>
        <begin position="358"/>
        <end position="374"/>
    </location>
</feature>
<comment type="similarity">
    <text evidence="2">Belongs to the RENT3 family.</text>
</comment>
<dbReference type="AlphaFoldDB" id="A0A7R9QPW6"/>
<evidence type="ECO:0000259" key="6">
    <source>
        <dbReference type="Pfam" id="PF03467"/>
    </source>
</evidence>
<dbReference type="Proteomes" id="UP000728032">
    <property type="component" value="Unassembled WGS sequence"/>
</dbReference>
<comment type="subcellular location">
    <subcellularLocation>
        <location evidence="1">Nucleus</location>
    </subcellularLocation>
</comment>
<dbReference type="GO" id="GO:0003729">
    <property type="term" value="F:mRNA binding"/>
    <property type="evidence" value="ECO:0007669"/>
    <property type="project" value="TreeGrafter"/>
</dbReference>
<evidence type="ECO:0000256" key="3">
    <source>
        <dbReference type="ARBA" id="ARBA00023161"/>
    </source>
</evidence>
<protein>
    <recommendedName>
        <fullName evidence="6">UPF3 domain-containing protein</fullName>
    </recommendedName>
</protein>
<dbReference type="SUPFAM" id="SSF54928">
    <property type="entry name" value="RNA-binding domain, RBD"/>
    <property type="match status" value="1"/>
</dbReference>
<evidence type="ECO:0000313" key="7">
    <source>
        <dbReference type="EMBL" id="CAD7652241.1"/>
    </source>
</evidence>
<feature type="region of interest" description="Disordered" evidence="5">
    <location>
        <begin position="285"/>
        <end position="511"/>
    </location>
</feature>
<evidence type="ECO:0000256" key="1">
    <source>
        <dbReference type="ARBA" id="ARBA00004123"/>
    </source>
</evidence>
<dbReference type="InterPro" id="IPR012677">
    <property type="entry name" value="Nucleotide-bd_a/b_plait_sf"/>
</dbReference>
<dbReference type="InterPro" id="IPR035979">
    <property type="entry name" value="RBD_domain_sf"/>
</dbReference>
<keyword evidence="8" id="KW-1185">Reference proteome</keyword>
<feature type="compositionally biased region" description="Polar residues" evidence="5">
    <location>
        <begin position="394"/>
        <end position="410"/>
    </location>
</feature>
<sequence>MTEDSESVVKEDKEDVKTSSTTSRVKSSSATKSSTNSIQYSESVVKEDKEDVKTSSTTSRVKSSSATKSSTNSTSIVKKDKTREAPQTRVVIRHLPPTMTSDEFLDAISPVPEHNDYYFCKSDQSLGVYGFCRSYINFIHMEDVFIFKDKFDGYVFIDIKGNEFPAIVEFAPYQRNIRRRFGANGQTIANKRRDNKSGTIEQDSDYLEFLEELTQMKNESNMPSAEVYLEEIEARDKQLRANHGVLKMSTPLLEFLKNKKIEKNRLREERREERRIKQLEQKRLKEEEQQKKTKLLRKDDNKRRDFSDENREKSVKKEDERMRIKTRDSDKSRNESKGSEYVKRSEKPAPKGRHRNRSDKFKDNKDGNTSKDNDSTFVVKVVNNSNAEKKHESNASQSSDAKMSDTNTDNRTQETKPPEESHEESKPKESKSQRPESSSNKSEGSKGSDSRRIRNKDRPSREIYKPGSTKRPAGEDSQSQSNSESHTSGRNKSSSNTNTGYKPRVYTRSKP</sequence>
<feature type="compositionally biased region" description="Low complexity" evidence="5">
    <location>
        <begin position="18"/>
        <end position="37"/>
    </location>
</feature>
<evidence type="ECO:0000313" key="8">
    <source>
        <dbReference type="Proteomes" id="UP000728032"/>
    </source>
</evidence>
<dbReference type="EMBL" id="CAJPVJ010005319">
    <property type="protein sequence ID" value="CAG2169428.1"/>
    <property type="molecule type" value="Genomic_DNA"/>
</dbReference>
<feature type="compositionally biased region" description="Basic and acidic residues" evidence="5">
    <location>
        <begin position="7"/>
        <end position="17"/>
    </location>
</feature>
<dbReference type="EMBL" id="OC920144">
    <property type="protein sequence ID" value="CAD7652241.1"/>
    <property type="molecule type" value="Genomic_DNA"/>
</dbReference>
<dbReference type="PANTHER" id="PTHR13112:SF0">
    <property type="entry name" value="FI21285P1"/>
    <property type="match status" value="1"/>
</dbReference>
<feature type="compositionally biased region" description="Basic and acidic residues" evidence="5">
    <location>
        <begin position="285"/>
        <end position="349"/>
    </location>
</feature>
<feature type="compositionally biased region" description="Basic and acidic residues" evidence="5">
    <location>
        <begin position="77"/>
        <end position="86"/>
    </location>
</feature>
<dbReference type="GO" id="GO:0045727">
    <property type="term" value="P:positive regulation of translation"/>
    <property type="evidence" value="ECO:0007669"/>
    <property type="project" value="TreeGrafter"/>
</dbReference>
<keyword evidence="4" id="KW-0539">Nucleus</keyword>
<feature type="compositionally biased region" description="Polar residues" evidence="5">
    <location>
        <begin position="490"/>
        <end position="500"/>
    </location>
</feature>
<feature type="compositionally biased region" description="Low complexity" evidence="5">
    <location>
        <begin position="477"/>
        <end position="488"/>
    </location>
</feature>
<feature type="compositionally biased region" description="Basic and acidic residues" evidence="5">
    <location>
        <begin position="443"/>
        <end position="464"/>
    </location>
</feature>
<dbReference type="CDD" id="cd12455">
    <property type="entry name" value="RRM_like_Smg4_UPF3"/>
    <property type="match status" value="1"/>
</dbReference>
<feature type="compositionally biased region" description="Basic and acidic residues" evidence="5">
    <location>
        <begin position="44"/>
        <end position="53"/>
    </location>
</feature>
<dbReference type="GO" id="GO:0000184">
    <property type="term" value="P:nuclear-transcribed mRNA catabolic process, nonsense-mediated decay"/>
    <property type="evidence" value="ECO:0007669"/>
    <property type="project" value="UniProtKB-KW"/>
</dbReference>